<sequence length="1325" mass="144175">MEDMRSAFQMEGRRTFDGIVDMEYSKGRGRVPLHSAGSHVHGINMVDGVYAGCYQGKSSDGKGFKGFLSGATSEATTRCGDTGVIKLGRSSIFDSREAYDSELLGDTAFQQGGAAPDVLATASAGCSLPPSVLDLLFVTGALWAVEDHVFCEPAAGAGAEFPNGAAESPAELESLAEPAPRGPEAPRGVRDVVPTAAPPPQAPRGVRDVVPTAAPPPQAVQQEECLTSDIDAYTECESDPDDPISDWEGEPTTIVVGPTHFASHPYKLDQVLVPGPEGKVAIRSCERQLVLSDALRLQMAWNQVPLSFGSAVHLVHGASLGCRPCMYERWAGRCSKKWLCDFCHMHSNTKRRQRRVASISQGVEEGVEVSTGANADTSFQLLGWWIATRRITLPCLVIFGHAAAAGAAAMEALAKRVRLMEGEVTRHREVLTENENLRLRLGAAEQRLAMGEQRARERGLGAATAAAAGLGEGQMVDTRLLNKPRTFTGLHSEWETWSFDVGAYAFAVPIGQSTQLGIEAHRFAAMLGRTIRREFADPAMTSVAEFEQLVRECTGQSGDVISDNTKRGVIMSGIKNEKLAVNLSLNASRLGTHEELKRVLVATEWFPCRSTRLARANGGHKVKGKGKASKGKSKGDSKGKKSDSKDKGRETRNSHDCGKAGHLAADCREKADEKKVRTAELARRPVWPPTVDVSHVASMLAQMLQQQQSLASTSSTVYIANISVASRADAPEPEEYRWQVGVLYDRTQCDALPVTVGDAVEFDWALFDTGSGFTACPQAFADTTEMPMGARIVAAESDGAPLQVEFQVTNAKCSVVGAGASTEGGHIPILGGELCILLTGGREIRLHRGGKTFWLRSRRPAENATAPIIANPIQPNTETHRHDPHLTRHLPTKKRRNLAHNPQHQSRRHLHRHHLLLGAPKISLTKREISVKERDGNVRAREIPVMPDRPIRDQHRLNHWLFRTWRLLCIAGRGRGGPRGRLADSGRLAPLACIDYLFLGGVEGDPLVVLDIPECQSGAIESAQMTAMGPADNAAAVTTAAMRMRGLDRVLLGADGEPAIQAQVRAAQLARDEGAVPHSGPMRDPKSKRVIENADMLVEGMSRTLRASTESRHSTKHTLNRWIIGWMIRHSGWIVSRYPVKEDGPTPYRHLKGRADGGAACEFSETVMRNIHNRSHHKAVIRLGKAIWVGKNNRTVEHLLATAAGWETARAVSGRVEDQRWSKSLFNKHSRAGPEAAPPPPRRRYITWAITDRVDPAPGCGGCRGLGHPRAEACRGRIEGLMKEGNMLHQILAPHNLARYHLQPWHRAHNLLQGPTMEDDLADGG</sequence>
<comment type="caution">
    <text evidence="3">The sequence shown here is derived from an EMBL/GenBank/DDBJ whole genome shotgun (WGS) entry which is preliminary data.</text>
</comment>
<protein>
    <recommendedName>
        <fullName evidence="5">CCHC-type domain-containing protein</fullName>
    </recommendedName>
</protein>
<feature type="compositionally biased region" description="Basic residues" evidence="2">
    <location>
        <begin position="618"/>
        <end position="632"/>
    </location>
</feature>
<feature type="coiled-coil region" evidence="1">
    <location>
        <begin position="427"/>
        <end position="454"/>
    </location>
</feature>
<proteinExistence type="predicted"/>
<name>A0ABN9U141_9DINO</name>
<feature type="compositionally biased region" description="Low complexity" evidence="2">
    <location>
        <begin position="165"/>
        <end position="179"/>
    </location>
</feature>
<dbReference type="Proteomes" id="UP001189429">
    <property type="component" value="Unassembled WGS sequence"/>
</dbReference>
<evidence type="ECO:0000256" key="1">
    <source>
        <dbReference type="SAM" id="Coils"/>
    </source>
</evidence>
<keyword evidence="4" id="KW-1185">Reference proteome</keyword>
<feature type="region of interest" description="Disordered" evidence="2">
    <location>
        <begin position="616"/>
        <end position="660"/>
    </location>
</feature>
<keyword evidence="1" id="KW-0175">Coiled coil</keyword>
<evidence type="ECO:0000256" key="2">
    <source>
        <dbReference type="SAM" id="MobiDB-lite"/>
    </source>
</evidence>
<feature type="compositionally biased region" description="Basic and acidic residues" evidence="2">
    <location>
        <begin position="633"/>
        <end position="660"/>
    </location>
</feature>
<reference evidence="3" key="1">
    <citation type="submission" date="2023-10" db="EMBL/GenBank/DDBJ databases">
        <authorList>
            <person name="Chen Y."/>
            <person name="Shah S."/>
            <person name="Dougan E. K."/>
            <person name="Thang M."/>
            <person name="Chan C."/>
        </authorList>
    </citation>
    <scope>NUCLEOTIDE SEQUENCE [LARGE SCALE GENOMIC DNA]</scope>
</reference>
<gene>
    <name evidence="3" type="ORF">PCOR1329_LOCUS44242</name>
</gene>
<evidence type="ECO:0000313" key="4">
    <source>
        <dbReference type="Proteomes" id="UP001189429"/>
    </source>
</evidence>
<accession>A0ABN9U141</accession>
<organism evidence="3 4">
    <name type="scientific">Prorocentrum cordatum</name>
    <dbReference type="NCBI Taxonomy" id="2364126"/>
    <lineage>
        <taxon>Eukaryota</taxon>
        <taxon>Sar</taxon>
        <taxon>Alveolata</taxon>
        <taxon>Dinophyceae</taxon>
        <taxon>Prorocentrales</taxon>
        <taxon>Prorocentraceae</taxon>
        <taxon>Prorocentrum</taxon>
    </lineage>
</organism>
<evidence type="ECO:0000313" key="3">
    <source>
        <dbReference type="EMBL" id="CAK0852481.1"/>
    </source>
</evidence>
<feature type="region of interest" description="Disordered" evidence="2">
    <location>
        <begin position="161"/>
        <end position="207"/>
    </location>
</feature>
<dbReference type="EMBL" id="CAUYUJ010015316">
    <property type="protein sequence ID" value="CAK0852481.1"/>
    <property type="molecule type" value="Genomic_DNA"/>
</dbReference>
<evidence type="ECO:0008006" key="5">
    <source>
        <dbReference type="Google" id="ProtNLM"/>
    </source>
</evidence>